<feature type="domain" description="FAD-binding" evidence="5">
    <location>
        <begin position="17"/>
        <end position="83"/>
    </location>
</feature>
<evidence type="ECO:0000259" key="5">
    <source>
        <dbReference type="Pfam" id="PF01494"/>
    </source>
</evidence>
<dbReference type="GO" id="GO:0016709">
    <property type="term" value="F:oxidoreductase activity, acting on paired donors, with incorporation or reduction of molecular oxygen, NAD(P)H as one donor, and incorporation of one atom of oxygen"/>
    <property type="evidence" value="ECO:0007669"/>
    <property type="project" value="UniProtKB-ARBA"/>
</dbReference>
<reference evidence="6" key="1">
    <citation type="journal article" date="2020" name="Fungal Divers.">
        <title>Resolving the Mortierellaceae phylogeny through synthesis of multi-gene phylogenetics and phylogenomics.</title>
        <authorList>
            <person name="Vandepol N."/>
            <person name="Liber J."/>
            <person name="Desiro A."/>
            <person name="Na H."/>
            <person name="Kennedy M."/>
            <person name="Barry K."/>
            <person name="Grigoriev I.V."/>
            <person name="Miller A.N."/>
            <person name="O'Donnell K."/>
            <person name="Stajich J.E."/>
            <person name="Bonito G."/>
        </authorList>
    </citation>
    <scope>NUCLEOTIDE SEQUENCE</scope>
    <source>
        <strain evidence="6">NVP1</strain>
    </source>
</reference>
<comment type="caution">
    <text evidence="6">The sequence shown here is derived from an EMBL/GenBank/DDBJ whole genome shotgun (WGS) entry which is preliminary data.</text>
</comment>
<dbReference type="InterPro" id="IPR002938">
    <property type="entry name" value="FAD-bd"/>
</dbReference>
<evidence type="ECO:0000256" key="2">
    <source>
        <dbReference type="ARBA" id="ARBA00022630"/>
    </source>
</evidence>
<dbReference type="InterPro" id="IPR036188">
    <property type="entry name" value="FAD/NAD-bd_sf"/>
</dbReference>
<dbReference type="InterPro" id="IPR050641">
    <property type="entry name" value="RIFMO-like"/>
</dbReference>
<dbReference type="EMBL" id="JAAAUY010000509">
    <property type="protein sequence ID" value="KAF9329057.1"/>
    <property type="molecule type" value="Genomic_DNA"/>
</dbReference>
<evidence type="ECO:0000256" key="3">
    <source>
        <dbReference type="ARBA" id="ARBA00022827"/>
    </source>
</evidence>
<dbReference type="SUPFAM" id="SSF51905">
    <property type="entry name" value="FAD/NAD(P)-binding domain"/>
    <property type="match status" value="1"/>
</dbReference>
<keyword evidence="3" id="KW-0274">FAD</keyword>
<dbReference type="Pfam" id="PF01494">
    <property type="entry name" value="FAD_binding_3"/>
    <property type="match status" value="2"/>
</dbReference>
<keyword evidence="4" id="KW-0560">Oxidoreductase</keyword>
<evidence type="ECO:0000256" key="1">
    <source>
        <dbReference type="ARBA" id="ARBA00001974"/>
    </source>
</evidence>
<accession>A0A9P5SGZ2</accession>
<keyword evidence="7" id="KW-1185">Reference proteome</keyword>
<sequence>MSSTITKSNPHTSTLIVPVLISGAGPTSFFAAVLPTKLGHPCRIIERHLEISPLSKALVIHARTMEIVAMTGILDRFTSQGAHLSDIYAYFGGELISVLPALRGTEFEYSYGLIILGMVEENRDKKGKEYEVQTVRSQYLIATDGGKSVVRHKLNIRSPDRTLDSYIILVDCLADSPIPLKNIIVESAGDNHHAMAVFSIHGDVVRITLDNDVLTPEEHAKLDSKKLTLEMYQKLVDECAAPTKFQLRDPTWLTYNRVNEHLAEQFAFKNRIFLAGEVTYVHSPAGGQGMDTGLQDYYNLAWKLGLLLDDVAPESILETYEVERKVSIHYNENALNKRHKSQPAPDEAYTVGHRARDGDLHVVKKGGLTEDGTEDGTKLRLQELTVGPGIFHVLQTKVSAVKGIDTTRSKDLAENVHKNLQGWRSKWAYKSLSKFFGNRIGSAGGPVAGAAEGGNVGIDALADRRAGNEKLYLDQQGAVHQKYGMAKHGAGALIVVRPDGRLGYRVG</sequence>
<organism evidence="6 7">
    <name type="scientific">Podila minutissima</name>
    <dbReference type="NCBI Taxonomy" id="64525"/>
    <lineage>
        <taxon>Eukaryota</taxon>
        <taxon>Fungi</taxon>
        <taxon>Fungi incertae sedis</taxon>
        <taxon>Mucoromycota</taxon>
        <taxon>Mortierellomycotina</taxon>
        <taxon>Mortierellomycetes</taxon>
        <taxon>Mortierellales</taxon>
        <taxon>Mortierellaceae</taxon>
        <taxon>Podila</taxon>
    </lineage>
</organism>
<protein>
    <recommendedName>
        <fullName evidence="5">FAD-binding domain-containing protein</fullName>
    </recommendedName>
</protein>
<dbReference type="PRINTS" id="PR00420">
    <property type="entry name" value="RNGMNOXGNASE"/>
</dbReference>
<evidence type="ECO:0000256" key="4">
    <source>
        <dbReference type="ARBA" id="ARBA00023002"/>
    </source>
</evidence>
<dbReference type="PANTHER" id="PTHR43004">
    <property type="entry name" value="TRK SYSTEM POTASSIUM UPTAKE PROTEIN"/>
    <property type="match status" value="1"/>
</dbReference>
<dbReference type="Gene3D" id="3.30.9.10">
    <property type="entry name" value="D-Amino Acid Oxidase, subunit A, domain 2"/>
    <property type="match status" value="1"/>
</dbReference>
<dbReference type="GO" id="GO:0071949">
    <property type="term" value="F:FAD binding"/>
    <property type="evidence" value="ECO:0007669"/>
    <property type="project" value="InterPro"/>
</dbReference>
<dbReference type="AlphaFoldDB" id="A0A9P5SGZ2"/>
<comment type="cofactor">
    <cofactor evidence="1">
        <name>FAD</name>
        <dbReference type="ChEBI" id="CHEBI:57692"/>
    </cofactor>
</comment>
<dbReference type="Proteomes" id="UP000696485">
    <property type="component" value="Unassembled WGS sequence"/>
</dbReference>
<proteinExistence type="predicted"/>
<feature type="domain" description="FAD-binding" evidence="5">
    <location>
        <begin position="129"/>
        <end position="325"/>
    </location>
</feature>
<evidence type="ECO:0000313" key="6">
    <source>
        <dbReference type="EMBL" id="KAF9329057.1"/>
    </source>
</evidence>
<feature type="non-terminal residue" evidence="6">
    <location>
        <position position="1"/>
    </location>
</feature>
<dbReference type="PANTHER" id="PTHR43004:SF19">
    <property type="entry name" value="BINDING MONOOXYGENASE, PUTATIVE (JCVI)-RELATED"/>
    <property type="match status" value="1"/>
</dbReference>
<keyword evidence="2" id="KW-0285">Flavoprotein</keyword>
<gene>
    <name evidence="6" type="ORF">BG006_007845</name>
</gene>
<evidence type="ECO:0000313" key="7">
    <source>
        <dbReference type="Proteomes" id="UP000696485"/>
    </source>
</evidence>
<name>A0A9P5SGZ2_9FUNG</name>
<dbReference type="Gene3D" id="3.50.50.60">
    <property type="entry name" value="FAD/NAD(P)-binding domain"/>
    <property type="match status" value="2"/>
</dbReference>